<feature type="signal peptide" evidence="1">
    <location>
        <begin position="1"/>
        <end position="20"/>
    </location>
</feature>
<keyword evidence="4" id="KW-1185">Reference proteome</keyword>
<evidence type="ECO:0000313" key="3">
    <source>
        <dbReference type="EMBL" id="GGK63649.1"/>
    </source>
</evidence>
<dbReference type="InterPro" id="IPR012347">
    <property type="entry name" value="Ferritin-like"/>
</dbReference>
<dbReference type="Gene3D" id="1.20.1260.10">
    <property type="match status" value="1"/>
</dbReference>
<dbReference type="InterPro" id="IPR005183">
    <property type="entry name" value="DUF305_CopM-like"/>
</dbReference>
<feature type="domain" description="DUF305" evidence="2">
    <location>
        <begin position="32"/>
        <end position="65"/>
    </location>
</feature>
<feature type="chain" id="PRO_5047438283" description="DUF305 domain-containing protein" evidence="1">
    <location>
        <begin position="21"/>
        <end position="67"/>
    </location>
</feature>
<dbReference type="RefSeq" id="WP_022920485.1">
    <property type="nucleotide sequence ID" value="NZ_BMLB01000002.1"/>
</dbReference>
<evidence type="ECO:0000259" key="2">
    <source>
        <dbReference type="Pfam" id="PF03713"/>
    </source>
</evidence>
<dbReference type="Pfam" id="PF03713">
    <property type="entry name" value="DUF305"/>
    <property type="match status" value="1"/>
</dbReference>
<sequence length="67" mass="6877">MLTALAVAIAPAAGVSVATAPVAVADAPASSEQAARFEVDFLTGMIDHHHMAVMMSQMCLEKAVHEG</sequence>
<gene>
    <name evidence="3" type="ORF">GCM10011509_10120</name>
</gene>
<dbReference type="EMBL" id="BMLB01000002">
    <property type="protein sequence ID" value="GGK63649.1"/>
    <property type="molecule type" value="Genomic_DNA"/>
</dbReference>
<protein>
    <recommendedName>
        <fullName evidence="2">DUF305 domain-containing protein</fullName>
    </recommendedName>
</protein>
<evidence type="ECO:0000313" key="4">
    <source>
        <dbReference type="Proteomes" id="UP000662111"/>
    </source>
</evidence>
<proteinExistence type="predicted"/>
<evidence type="ECO:0000256" key="1">
    <source>
        <dbReference type="SAM" id="SignalP"/>
    </source>
</evidence>
<comment type="caution">
    <text evidence="3">The sequence shown here is derived from an EMBL/GenBank/DDBJ whole genome shotgun (WGS) entry which is preliminary data.</text>
</comment>
<name>A0ABQ2F6H4_9MICO</name>
<dbReference type="Proteomes" id="UP000662111">
    <property type="component" value="Unassembled WGS sequence"/>
</dbReference>
<accession>A0ABQ2F6H4</accession>
<organism evidence="3 4">
    <name type="scientific">Ornithinimicrobium pekingense</name>
    <dbReference type="NCBI Taxonomy" id="384677"/>
    <lineage>
        <taxon>Bacteria</taxon>
        <taxon>Bacillati</taxon>
        <taxon>Actinomycetota</taxon>
        <taxon>Actinomycetes</taxon>
        <taxon>Micrococcales</taxon>
        <taxon>Ornithinimicrobiaceae</taxon>
        <taxon>Ornithinimicrobium</taxon>
    </lineage>
</organism>
<reference evidence="4" key="1">
    <citation type="journal article" date="2019" name="Int. J. Syst. Evol. Microbiol.">
        <title>The Global Catalogue of Microorganisms (GCM) 10K type strain sequencing project: providing services to taxonomists for standard genome sequencing and annotation.</title>
        <authorList>
            <consortium name="The Broad Institute Genomics Platform"/>
            <consortium name="The Broad Institute Genome Sequencing Center for Infectious Disease"/>
            <person name="Wu L."/>
            <person name="Ma J."/>
        </authorList>
    </citation>
    <scope>NUCLEOTIDE SEQUENCE [LARGE SCALE GENOMIC DNA]</scope>
    <source>
        <strain evidence="4">CGMCC 1.5362</strain>
    </source>
</reference>
<keyword evidence="1" id="KW-0732">Signal</keyword>